<evidence type="ECO:0000313" key="2">
    <source>
        <dbReference type="EMBL" id="CBY31665.1"/>
    </source>
</evidence>
<proteinExistence type="predicted"/>
<dbReference type="SUPFAM" id="SSF56219">
    <property type="entry name" value="DNase I-like"/>
    <property type="match status" value="1"/>
</dbReference>
<sequence>MPSETGSISSGDMEEPSTQDVSIINLDSSRDSSDDMPKISTLPKPKSNATSRMENGKDRKASYLKHLNSIKKQTPRNERKRTMDDNEAKVINTKRRRTTGNLDEIIETIKKKHPKDPRASKLMEIKLAAAKDKERPRSSSVNLNLSQILKKSETPITLRKRANTFSALALKRSVKTSISPIETNRSSRRIERGENEDPTISLTETIETPNRRRKKTSLIFTDKKFLELQTQFVHDDRPRVQFLKDLEKYRDLCTGVITLKKGRRACADTWSLFKECDNIHDEGKRTFTQKVKFLGGNWGVLSKWDFAAGFVHEDIPGRLNDLFVKITESEMEKEKLKNWFSHKNNVTMKKMKVRYVSALFSAAFRGQSIISSILSLQKNKAIIEYGFDTDESLEELDLFRQDLERLADFVNNPKRIGSLWLGFPIILSSLIPSPPSLRVAKLVLDEFNSGPDLHDFPNTNQNKIILRYLLRKHGIETDEKKDGSDYIRIIKTIGDALEPDKIPILTATRVDKSTKPQVIKNSDIIDETIIWIIALNTKFEPEEINLSNLDNIWRDKRGATVLQEIAKTASFHPKGLEALLDVDFYNENFSNKINYTSSILEDAKSMDEQKRRNNLTRLDIIEGRIPIGPLPPNLELPGPELFIKDLPGRVTRCVNSIKSKLGNRNVCQKDDKKFHKLLTQFSVSNNSSLDESFIKSALTSGISNPTNTDIEHLFKAANAMNAHESKATTYLKILSTNPGKANPRTCREIAEVEPEAHVYCLNELFGTKDSFADPSFLPPEHSLFCNKKSSDKYIYTAIMIKDELKPFVTELVLPGNCTGIDIECGRVKKRIVATYRHNDRKENCYFQKNFSKDKYVFIEWIKEIVRQAKQDKVQLILCWDWNITLNGSRSQDKTKMLEGLNLATKSLTDLIVGFTNFKPGVSPSQIDVFLMSHPNQAKIVPLNLHRAPTLYDGHTGHLATIPLEHPLVQYEVKVTKNIDNEKMYAFMIDNYSKHRQRINTETEPESKIAAAYDIINEAIEVCGQSTGRIRKKGSGIFAPTPSDTWKYRRAARMIAEEIDHKVNLPFNYDQERLKCLKINLIKVSVICKKLYARDSKSRTNKIIDLQIVKIPYKRKHGNLSSNHGSLTD</sequence>
<evidence type="ECO:0000256" key="1">
    <source>
        <dbReference type="SAM" id="MobiDB-lite"/>
    </source>
</evidence>
<dbReference type="Proteomes" id="UP000011014">
    <property type="component" value="Unassembled WGS sequence"/>
</dbReference>
<feature type="compositionally biased region" description="Polar residues" evidence="1">
    <location>
        <begin position="1"/>
        <end position="11"/>
    </location>
</feature>
<name>E4Y7R5_OIKDI</name>
<gene>
    <name evidence="2" type="ORF">GSOID_T00025582001</name>
</gene>
<dbReference type="InterPro" id="IPR036691">
    <property type="entry name" value="Endo/exonu/phosph_ase_sf"/>
</dbReference>
<evidence type="ECO:0008006" key="3">
    <source>
        <dbReference type="Google" id="ProtNLM"/>
    </source>
</evidence>
<organism evidence="2">
    <name type="scientific">Oikopleura dioica</name>
    <name type="common">Tunicate</name>
    <dbReference type="NCBI Taxonomy" id="34765"/>
    <lineage>
        <taxon>Eukaryota</taxon>
        <taxon>Metazoa</taxon>
        <taxon>Chordata</taxon>
        <taxon>Tunicata</taxon>
        <taxon>Appendicularia</taxon>
        <taxon>Copelata</taxon>
        <taxon>Oikopleuridae</taxon>
        <taxon>Oikopleura</taxon>
    </lineage>
</organism>
<feature type="compositionally biased region" description="Polar residues" evidence="1">
    <location>
        <begin position="18"/>
        <end position="27"/>
    </location>
</feature>
<feature type="region of interest" description="Disordered" evidence="1">
    <location>
        <begin position="1"/>
        <end position="86"/>
    </location>
</feature>
<protein>
    <recommendedName>
        <fullName evidence="3">Endonuclease/exonuclease/phosphatase domain-containing protein</fullName>
    </recommendedName>
</protein>
<accession>E4Y7R5</accession>
<feature type="compositionally biased region" description="Basic and acidic residues" evidence="1">
    <location>
        <begin position="28"/>
        <end position="37"/>
    </location>
</feature>
<dbReference type="AlphaFoldDB" id="E4Y7R5"/>
<feature type="compositionally biased region" description="Basic and acidic residues" evidence="1">
    <location>
        <begin position="75"/>
        <end position="86"/>
    </location>
</feature>
<dbReference type="EMBL" id="FN654312">
    <property type="protein sequence ID" value="CBY31665.1"/>
    <property type="molecule type" value="Genomic_DNA"/>
</dbReference>
<reference evidence="2" key="1">
    <citation type="journal article" date="2010" name="Science">
        <title>Plasticity of animal genome architecture unmasked by rapid evolution of a pelagic tunicate.</title>
        <authorList>
            <person name="Denoeud F."/>
            <person name="Henriet S."/>
            <person name="Mungpakdee S."/>
            <person name="Aury J.M."/>
            <person name="Da Silva C."/>
            <person name="Brinkmann H."/>
            <person name="Mikhaleva J."/>
            <person name="Olsen L.C."/>
            <person name="Jubin C."/>
            <person name="Canestro C."/>
            <person name="Bouquet J.M."/>
            <person name="Danks G."/>
            <person name="Poulain J."/>
            <person name="Campsteijn C."/>
            <person name="Adamski M."/>
            <person name="Cross I."/>
            <person name="Yadetie F."/>
            <person name="Muffato M."/>
            <person name="Louis A."/>
            <person name="Butcher S."/>
            <person name="Tsagkogeorga G."/>
            <person name="Konrad A."/>
            <person name="Singh S."/>
            <person name="Jensen M.F."/>
            <person name="Cong E.H."/>
            <person name="Eikeseth-Otteraa H."/>
            <person name="Noel B."/>
            <person name="Anthouard V."/>
            <person name="Porcel B.M."/>
            <person name="Kachouri-Lafond R."/>
            <person name="Nishino A."/>
            <person name="Ugolini M."/>
            <person name="Chourrout P."/>
            <person name="Nishida H."/>
            <person name="Aasland R."/>
            <person name="Huzurbazar S."/>
            <person name="Westhof E."/>
            <person name="Delsuc F."/>
            <person name="Lehrach H."/>
            <person name="Reinhardt R."/>
            <person name="Weissenbach J."/>
            <person name="Roy S.W."/>
            <person name="Artiguenave F."/>
            <person name="Postlethwait J.H."/>
            <person name="Manak J.R."/>
            <person name="Thompson E.M."/>
            <person name="Jaillon O."/>
            <person name="Du Pasquier L."/>
            <person name="Boudinot P."/>
            <person name="Liberles D.A."/>
            <person name="Volff J.N."/>
            <person name="Philippe H."/>
            <person name="Lenhard B."/>
            <person name="Roest Crollius H."/>
            <person name="Wincker P."/>
            <person name="Chourrout D."/>
        </authorList>
    </citation>
    <scope>NUCLEOTIDE SEQUENCE [LARGE SCALE GENOMIC DNA]</scope>
</reference>
<dbReference type="Gene3D" id="3.60.10.10">
    <property type="entry name" value="Endonuclease/exonuclease/phosphatase"/>
    <property type="match status" value="1"/>
</dbReference>